<dbReference type="KEGG" id="moz:MoryE10_00240"/>
<protein>
    <submittedName>
        <fullName evidence="2">Uncharacterized protein</fullName>
    </submittedName>
</protein>
<keyword evidence="1" id="KW-0472">Membrane</keyword>
<dbReference type="Proteomes" id="UP000824988">
    <property type="component" value="Chromosome"/>
</dbReference>
<gene>
    <name evidence="2" type="ORF">MoryE10_00240</name>
</gene>
<organism evidence="2 3">
    <name type="scientific">Methylogaea oryzae</name>
    <dbReference type="NCBI Taxonomy" id="1295382"/>
    <lineage>
        <taxon>Bacteria</taxon>
        <taxon>Pseudomonadati</taxon>
        <taxon>Pseudomonadota</taxon>
        <taxon>Gammaproteobacteria</taxon>
        <taxon>Methylococcales</taxon>
        <taxon>Methylococcaceae</taxon>
        <taxon>Methylogaea</taxon>
    </lineage>
</organism>
<dbReference type="AlphaFoldDB" id="A0A8D5AFK7"/>
<sequence length="234" mass="25636">MKHRPSVYLVLLFVFIGSALVASVVPAYSALQAISAVPALGALFAALFQVFRDQAAFERQLLLQQQQQAFSLGAASHMASKAFDKHAEFCEKYMAEVHLTVGTLFKEGPTQKALEHASKLVQLKSQYSAWLTKGILDGLVPFEAALRKIGASSYLVEALRGTNDPERPKAINEMYEVFKEVMALGEAKLPTADRTDVTIEAVEQRLRAVLGIEQLTAIRQRLIEQAMAAGENDG</sequence>
<reference evidence="2" key="1">
    <citation type="submission" date="2019-06" db="EMBL/GenBank/DDBJ databases">
        <title>Complete genome sequence of Methylogaea oryzae strain JCM16910.</title>
        <authorList>
            <person name="Asakawa S."/>
        </authorList>
    </citation>
    <scope>NUCLEOTIDE SEQUENCE</scope>
    <source>
        <strain evidence="2">E10</strain>
    </source>
</reference>
<keyword evidence="1" id="KW-0812">Transmembrane</keyword>
<feature type="transmembrane region" description="Helical" evidence="1">
    <location>
        <begin position="31"/>
        <end position="51"/>
    </location>
</feature>
<feature type="transmembrane region" description="Helical" evidence="1">
    <location>
        <begin position="7"/>
        <end position="25"/>
    </location>
</feature>
<proteinExistence type="predicted"/>
<evidence type="ECO:0000313" key="2">
    <source>
        <dbReference type="EMBL" id="BBL69418.1"/>
    </source>
</evidence>
<name>A0A8D5AFK7_9GAMM</name>
<dbReference type="EMBL" id="AP019782">
    <property type="protein sequence ID" value="BBL69418.1"/>
    <property type="molecule type" value="Genomic_DNA"/>
</dbReference>
<keyword evidence="1" id="KW-1133">Transmembrane helix</keyword>
<evidence type="ECO:0000256" key="1">
    <source>
        <dbReference type="SAM" id="Phobius"/>
    </source>
</evidence>
<accession>A0A8D5AFK7</accession>
<keyword evidence="3" id="KW-1185">Reference proteome</keyword>
<dbReference type="RefSeq" id="WP_221047837.1">
    <property type="nucleotide sequence ID" value="NZ_AP019782.1"/>
</dbReference>
<evidence type="ECO:0000313" key="3">
    <source>
        <dbReference type="Proteomes" id="UP000824988"/>
    </source>
</evidence>